<proteinExistence type="predicted"/>
<dbReference type="Proteomes" id="UP001600107">
    <property type="component" value="Unassembled WGS sequence"/>
</dbReference>
<evidence type="ECO:0000313" key="1">
    <source>
        <dbReference type="EMBL" id="MFE3872328.1"/>
    </source>
</evidence>
<dbReference type="PROSITE" id="PS51257">
    <property type="entry name" value="PROKAR_LIPOPROTEIN"/>
    <property type="match status" value="1"/>
</dbReference>
<gene>
    <name evidence="1" type="ORF">ACFX5F_13955</name>
</gene>
<reference evidence="1 2" key="1">
    <citation type="submission" date="2024-06" db="EMBL/GenBank/DDBJ databases">
        <title>Flavobacterium spp. isolated from glacier.</title>
        <authorList>
            <person name="Han D."/>
        </authorList>
    </citation>
    <scope>NUCLEOTIDE SEQUENCE [LARGE SCALE GENOMIC DNA]</scope>
    <source>
        <strain evidence="1 2">ZS1P70</strain>
    </source>
</reference>
<name>A0ABW6I7R9_9FLAO</name>
<accession>A0ABW6I7R9</accession>
<comment type="caution">
    <text evidence="1">The sequence shown here is derived from an EMBL/GenBank/DDBJ whole genome shotgun (WGS) entry which is preliminary data.</text>
</comment>
<organism evidence="1 2">
    <name type="scientific">Flavobacterium zhoui</name>
    <dbReference type="NCBI Taxonomy" id="3230414"/>
    <lineage>
        <taxon>Bacteria</taxon>
        <taxon>Pseudomonadati</taxon>
        <taxon>Bacteroidota</taxon>
        <taxon>Flavobacteriia</taxon>
        <taxon>Flavobacteriales</taxon>
        <taxon>Flavobacteriaceae</taxon>
        <taxon>Flavobacterium</taxon>
    </lineage>
</organism>
<protein>
    <submittedName>
        <fullName evidence="1">Uncharacterized protein</fullName>
    </submittedName>
</protein>
<dbReference type="EMBL" id="JBHZPY010000013">
    <property type="protein sequence ID" value="MFE3872328.1"/>
    <property type="molecule type" value="Genomic_DNA"/>
</dbReference>
<keyword evidence="2" id="KW-1185">Reference proteome</keyword>
<sequence>MKIKLTTAIFFFAIAFVSCKNEDKKATAVPVEEVKANTFDVIVDLVIKKDDELILFYKDSSINYFDEKNTVYYGLKGKQEPQTITFSIPEGVLPNDIRFDISSKKDQSPIKINSIRLSFEGRTFRVDQKDLLKYFTPNEFITFDESSATATLISKGEKYDPIFNTKQAIYIELEKVRGVKL</sequence>
<evidence type="ECO:0000313" key="2">
    <source>
        <dbReference type="Proteomes" id="UP001600107"/>
    </source>
</evidence>
<dbReference type="RefSeq" id="WP_379852624.1">
    <property type="nucleotide sequence ID" value="NZ_JBHZPY010000013.1"/>
</dbReference>